<dbReference type="PANTHER" id="PTHR46825:SF9">
    <property type="entry name" value="BETA-LACTAMASE-RELATED DOMAIN-CONTAINING PROTEIN"/>
    <property type="match status" value="1"/>
</dbReference>
<comment type="caution">
    <text evidence="2">The sequence shown here is derived from an EMBL/GenBank/DDBJ whole genome shotgun (WGS) entry which is preliminary data.</text>
</comment>
<sequence length="352" mass="38639">MGNSLSDPKVPSVRSTRDVISRLENEVPCLMKQGGVPGMSIALIRDGKTIWLHGFGVKDKKTGEPVRTDTVFEAASLSKPVFTYGVLKLVDQGKLDLDTPLSSYLPKPYVPDERVGKITARLVLSHRTGFPNWRGDDGSLPIYFSPGERFSYSGEGYIYLQRVVEQITGKPLDVYMDEVVFKPLGMTNSSYVWRPSFDSLTATGYDSKGAPGELEKPKEAGAASSLNTTARDYALFVDAVLNGKGLSSSVLRQMETPEIALDPTCRICVKQEPKELSKTLFWGLGWGIQRGNNSLMLWHWGDNGVFKAFVMADPARKSGIVIFANGQDALNVAKSIIDTAIDTDSQAFAWLK</sequence>
<reference evidence="2 3" key="1">
    <citation type="submission" date="2019-02" db="EMBL/GenBank/DDBJ databases">
        <title>Genomic Encyclopedia of Archaeal and Bacterial Type Strains, Phase II (KMG-II): from individual species to whole genera.</title>
        <authorList>
            <person name="Goeker M."/>
        </authorList>
    </citation>
    <scope>NUCLEOTIDE SEQUENCE [LARGE SCALE GENOMIC DNA]</scope>
    <source>
        <strain evidence="2 3">DSM 18101</strain>
    </source>
</reference>
<dbReference type="InterPro" id="IPR001466">
    <property type="entry name" value="Beta-lactam-related"/>
</dbReference>
<protein>
    <submittedName>
        <fullName evidence="2">CubicO group peptidase (Beta-lactamase class C family)</fullName>
    </submittedName>
</protein>
<dbReference type="InterPro" id="IPR050491">
    <property type="entry name" value="AmpC-like"/>
</dbReference>
<dbReference type="InterPro" id="IPR012338">
    <property type="entry name" value="Beta-lactam/transpept-like"/>
</dbReference>
<dbReference type="SUPFAM" id="SSF56601">
    <property type="entry name" value="beta-lactamase/transpeptidase-like"/>
    <property type="match status" value="1"/>
</dbReference>
<feature type="domain" description="Beta-lactamase-related" evidence="1">
    <location>
        <begin position="26"/>
        <end position="328"/>
    </location>
</feature>
<dbReference type="Pfam" id="PF00144">
    <property type="entry name" value="Beta-lactamase"/>
    <property type="match status" value="1"/>
</dbReference>
<dbReference type="PANTHER" id="PTHR46825">
    <property type="entry name" value="D-ALANYL-D-ALANINE-CARBOXYPEPTIDASE/ENDOPEPTIDASE AMPH"/>
    <property type="match status" value="1"/>
</dbReference>
<organism evidence="2 3">
    <name type="scientific">Edaphobacter modestus</name>
    <dbReference type="NCBI Taxonomy" id="388466"/>
    <lineage>
        <taxon>Bacteria</taxon>
        <taxon>Pseudomonadati</taxon>
        <taxon>Acidobacteriota</taxon>
        <taxon>Terriglobia</taxon>
        <taxon>Terriglobales</taxon>
        <taxon>Acidobacteriaceae</taxon>
        <taxon>Edaphobacter</taxon>
    </lineage>
</organism>
<dbReference type="Gene3D" id="3.40.710.10">
    <property type="entry name" value="DD-peptidase/beta-lactamase superfamily"/>
    <property type="match status" value="1"/>
</dbReference>
<dbReference type="OrthoDB" id="119951at2"/>
<dbReference type="Proteomes" id="UP000292958">
    <property type="component" value="Unassembled WGS sequence"/>
</dbReference>
<dbReference type="RefSeq" id="WP_130421674.1">
    <property type="nucleotide sequence ID" value="NZ_SHKW01000001.1"/>
</dbReference>
<name>A0A4Q7Z0W3_9BACT</name>
<evidence type="ECO:0000259" key="1">
    <source>
        <dbReference type="Pfam" id="PF00144"/>
    </source>
</evidence>
<evidence type="ECO:0000313" key="2">
    <source>
        <dbReference type="EMBL" id="RZU43251.1"/>
    </source>
</evidence>
<evidence type="ECO:0000313" key="3">
    <source>
        <dbReference type="Proteomes" id="UP000292958"/>
    </source>
</evidence>
<accession>A0A4Q7Z0W3</accession>
<dbReference type="AlphaFoldDB" id="A0A4Q7Z0W3"/>
<gene>
    <name evidence="2" type="ORF">BDD14_4895</name>
</gene>
<dbReference type="EMBL" id="SHKW01000001">
    <property type="protein sequence ID" value="RZU43251.1"/>
    <property type="molecule type" value="Genomic_DNA"/>
</dbReference>
<proteinExistence type="predicted"/>
<keyword evidence="3" id="KW-1185">Reference proteome</keyword>